<evidence type="ECO:0000256" key="4">
    <source>
        <dbReference type="ARBA" id="ARBA00022827"/>
    </source>
</evidence>
<gene>
    <name evidence="8" type="ORF">PT974_01477</name>
</gene>
<dbReference type="Proteomes" id="UP001338125">
    <property type="component" value="Unassembled WGS sequence"/>
</dbReference>
<evidence type="ECO:0000256" key="5">
    <source>
        <dbReference type="ARBA" id="ARBA00023002"/>
    </source>
</evidence>
<dbReference type="InterPro" id="IPR050562">
    <property type="entry name" value="FAD_mOase_fung"/>
</dbReference>
<keyword evidence="5" id="KW-0560">Oxidoreductase</keyword>
<dbReference type="GO" id="GO:0004497">
    <property type="term" value="F:monooxygenase activity"/>
    <property type="evidence" value="ECO:0007669"/>
    <property type="project" value="UniProtKB-KW"/>
</dbReference>
<keyword evidence="6 8" id="KW-0503">Monooxygenase</keyword>
<evidence type="ECO:0000256" key="6">
    <source>
        <dbReference type="ARBA" id="ARBA00023033"/>
    </source>
</evidence>
<name>A0ABR0T3V1_9HYPO</name>
<comment type="caution">
    <text evidence="8">The sequence shown here is derived from an EMBL/GenBank/DDBJ whole genome shotgun (WGS) entry which is preliminary data.</text>
</comment>
<evidence type="ECO:0000313" key="9">
    <source>
        <dbReference type="Proteomes" id="UP001338125"/>
    </source>
</evidence>
<dbReference type="InterPro" id="IPR036188">
    <property type="entry name" value="FAD/NAD-bd_sf"/>
</dbReference>
<organism evidence="8 9">
    <name type="scientific">Cladobotryum mycophilum</name>
    <dbReference type="NCBI Taxonomy" id="491253"/>
    <lineage>
        <taxon>Eukaryota</taxon>
        <taxon>Fungi</taxon>
        <taxon>Dikarya</taxon>
        <taxon>Ascomycota</taxon>
        <taxon>Pezizomycotina</taxon>
        <taxon>Sordariomycetes</taxon>
        <taxon>Hypocreomycetidae</taxon>
        <taxon>Hypocreales</taxon>
        <taxon>Hypocreaceae</taxon>
        <taxon>Cladobotryum</taxon>
    </lineage>
</organism>
<sequence length="463" mass="51136">MSYADKPFRIIVVGAGVGGLVASSALQKAGIDHVVLEKHDQVAPPYGAGISIWPHGMRILHQLGYTDELKKASVPTTRFLLRGKNGRVMHDNSLYTHVGENHGIGFYPFERRDFMSILYEGLPDKSCIKTGVAVSDVQQFADRVEVKLSNGSIEVGDMVLGCDGVYSQVRSSMWDHAAKTSPGLIKAVEKTSLKTNWKTLAFVTPGVPELGADVLTITHHDGFAFLIAAQPNATYFFVIFKREKPFSWPKRERYTEDDVQELADLVLDKPVTEQLIFSEVWKLRTRAVVIALEEGVMEHWHHGRIVLAGDAIHKIHPNLGLGGNSAMSGVVSLLNNVVKVMQETKGPKPSGTALNKAFAAYQQEHKQNMKDIMNFSNLAAKMHTYWSPFYKFLASWLVPAMDDRHIANLLGGYIANAPKLNFLPCEGFPSGRMAWNGKTQEDQDGDVVEEKMAYGAVTLSIAA</sequence>
<keyword evidence="4" id="KW-0274">FAD</keyword>
<evidence type="ECO:0000313" key="8">
    <source>
        <dbReference type="EMBL" id="KAK5999089.1"/>
    </source>
</evidence>
<evidence type="ECO:0000256" key="2">
    <source>
        <dbReference type="ARBA" id="ARBA00007992"/>
    </source>
</evidence>
<dbReference type="PANTHER" id="PTHR47356">
    <property type="entry name" value="FAD-DEPENDENT MONOOXYGENASE ASQG-RELATED"/>
    <property type="match status" value="1"/>
</dbReference>
<keyword evidence="3" id="KW-0285">Flavoprotein</keyword>
<dbReference type="PANTHER" id="PTHR47356:SF2">
    <property type="entry name" value="FAD-BINDING DOMAIN-CONTAINING PROTEIN-RELATED"/>
    <property type="match status" value="1"/>
</dbReference>
<comment type="similarity">
    <text evidence="2">Belongs to the paxM FAD-dependent monooxygenase family.</text>
</comment>
<proteinExistence type="inferred from homology"/>
<comment type="cofactor">
    <cofactor evidence="1">
        <name>FAD</name>
        <dbReference type="ChEBI" id="CHEBI:57692"/>
    </cofactor>
</comment>
<accession>A0ABR0T3V1</accession>
<feature type="domain" description="FAD-binding" evidence="7">
    <location>
        <begin position="10"/>
        <end position="347"/>
    </location>
</feature>
<evidence type="ECO:0000256" key="3">
    <source>
        <dbReference type="ARBA" id="ARBA00022630"/>
    </source>
</evidence>
<protein>
    <submittedName>
        <fullName evidence="8">FAD-dependent monooxygenase DEP2</fullName>
    </submittedName>
</protein>
<keyword evidence="9" id="KW-1185">Reference proteome</keyword>
<dbReference type="SUPFAM" id="SSF51905">
    <property type="entry name" value="FAD/NAD(P)-binding domain"/>
    <property type="match status" value="1"/>
</dbReference>
<dbReference type="InterPro" id="IPR002938">
    <property type="entry name" value="FAD-bd"/>
</dbReference>
<dbReference type="EMBL" id="JAVFKD010000001">
    <property type="protein sequence ID" value="KAK5999089.1"/>
    <property type="molecule type" value="Genomic_DNA"/>
</dbReference>
<reference evidence="8 9" key="1">
    <citation type="submission" date="2024-01" db="EMBL/GenBank/DDBJ databases">
        <title>Complete genome of Cladobotryum mycophilum ATHUM6906.</title>
        <authorList>
            <person name="Christinaki A.C."/>
            <person name="Myridakis A.I."/>
            <person name="Kouvelis V.N."/>
        </authorList>
    </citation>
    <scope>NUCLEOTIDE SEQUENCE [LARGE SCALE GENOMIC DNA]</scope>
    <source>
        <strain evidence="8 9">ATHUM6906</strain>
    </source>
</reference>
<dbReference type="PRINTS" id="PR00420">
    <property type="entry name" value="RNGMNOXGNASE"/>
</dbReference>
<dbReference type="Pfam" id="PF01494">
    <property type="entry name" value="FAD_binding_3"/>
    <property type="match status" value="1"/>
</dbReference>
<dbReference type="Gene3D" id="3.50.50.60">
    <property type="entry name" value="FAD/NAD(P)-binding domain"/>
    <property type="match status" value="1"/>
</dbReference>
<evidence type="ECO:0000256" key="1">
    <source>
        <dbReference type="ARBA" id="ARBA00001974"/>
    </source>
</evidence>
<evidence type="ECO:0000259" key="7">
    <source>
        <dbReference type="Pfam" id="PF01494"/>
    </source>
</evidence>